<reference evidence="1 2" key="1">
    <citation type="journal article" date="2014" name="Acta Crystallogr. D">
        <title>Structure-based characterization and antifreeze properties of a hyperactive ice-binding protein from the Antarctic bacterium Flavobacterium frigoris PS1.</title>
        <authorList>
            <person name="Do H."/>
            <person name="Kim S.J."/>
            <person name="Kim H.J."/>
            <person name="Lee J.H."/>
        </authorList>
    </citation>
    <scope>NUCLEOTIDE SEQUENCE [LARGE SCALE GENOMIC DNA]</scope>
    <source>
        <strain evidence="1 2">PS1</strain>
    </source>
</reference>
<accession>H7FM97</accession>
<proteinExistence type="predicted"/>
<comment type="caution">
    <text evidence="1">The sequence shown here is derived from an EMBL/GenBank/DDBJ whole genome shotgun (WGS) entry which is preliminary data.</text>
</comment>
<evidence type="ECO:0000313" key="2">
    <source>
        <dbReference type="Proteomes" id="UP000005566"/>
    </source>
</evidence>
<protein>
    <submittedName>
        <fullName evidence="1">Uncharacterized protein</fullName>
    </submittedName>
</protein>
<name>H7FM97_FLAFP</name>
<sequence length="41" mass="4978">MFEYQQLRSTTKLLEPKKRAGLKSARRQDQKLAFPYFFKNI</sequence>
<keyword evidence="2" id="KW-1185">Reference proteome</keyword>
<evidence type="ECO:0000313" key="1">
    <source>
        <dbReference type="EMBL" id="EIA10370.1"/>
    </source>
</evidence>
<dbReference type="Proteomes" id="UP000005566">
    <property type="component" value="Unassembled WGS sequence"/>
</dbReference>
<gene>
    <name evidence="1" type="ORF">HJ01_00294</name>
</gene>
<dbReference type="AlphaFoldDB" id="H7FM97"/>
<organism evidence="1 2">
    <name type="scientific">Flavobacterium frigoris (strain PS1)</name>
    <dbReference type="NCBI Taxonomy" id="1086011"/>
    <lineage>
        <taxon>Bacteria</taxon>
        <taxon>Pseudomonadati</taxon>
        <taxon>Bacteroidota</taxon>
        <taxon>Flavobacteriia</taxon>
        <taxon>Flavobacteriales</taxon>
        <taxon>Flavobacteriaceae</taxon>
        <taxon>Flavobacterium</taxon>
    </lineage>
</organism>
<dbReference type="EMBL" id="AHKF01000007">
    <property type="protein sequence ID" value="EIA10370.1"/>
    <property type="molecule type" value="Genomic_DNA"/>
</dbReference>